<dbReference type="Pfam" id="PF06760">
    <property type="entry name" value="DUF1221"/>
    <property type="match status" value="1"/>
</dbReference>
<dbReference type="Proteomes" id="UP001346149">
    <property type="component" value="Unassembled WGS sequence"/>
</dbReference>
<gene>
    <name evidence="3" type="ORF">SAY86_028329</name>
</gene>
<dbReference type="GO" id="GO:0004674">
    <property type="term" value="F:protein serine/threonine kinase activity"/>
    <property type="evidence" value="ECO:0007669"/>
    <property type="project" value="TreeGrafter"/>
</dbReference>
<dbReference type="InterPro" id="IPR000719">
    <property type="entry name" value="Prot_kinase_dom"/>
</dbReference>
<dbReference type="InterPro" id="IPR051681">
    <property type="entry name" value="Ser/Thr_Kinases-Pseudokinases"/>
</dbReference>
<evidence type="ECO:0000313" key="4">
    <source>
        <dbReference type="Proteomes" id="UP001346149"/>
    </source>
</evidence>
<organism evidence="3 4">
    <name type="scientific">Trapa natans</name>
    <name type="common">Water chestnut</name>
    <dbReference type="NCBI Taxonomy" id="22666"/>
    <lineage>
        <taxon>Eukaryota</taxon>
        <taxon>Viridiplantae</taxon>
        <taxon>Streptophyta</taxon>
        <taxon>Embryophyta</taxon>
        <taxon>Tracheophyta</taxon>
        <taxon>Spermatophyta</taxon>
        <taxon>Magnoliopsida</taxon>
        <taxon>eudicotyledons</taxon>
        <taxon>Gunneridae</taxon>
        <taxon>Pentapetalae</taxon>
        <taxon>rosids</taxon>
        <taxon>malvids</taxon>
        <taxon>Myrtales</taxon>
        <taxon>Lythraceae</taxon>
        <taxon>Trapa</taxon>
    </lineage>
</organism>
<proteinExistence type="predicted"/>
<sequence>MDRFRQVGEVLGSMTALMVLQDEIPINKRQCLLLFEIFSSAFSLISTSIRQNLRLEDKNTTKWKALDQPLRELRRVFRGAETYIKHCMDSRDWWAKVLILHQNKDCVEFHVHYLLCIYPAVVEAIETAGEISGLDTDEMQKRGVLLRRKYDQEFNDPKVFVLRFGEQYLATKELSKRFEIAWREDRWLLCEEIKGRRKMEPDNEDRLGELFLNKLNAPSDSTDAMLFSSSVFTGARDYQVRRRLGSVGQFKEIQWLGETFVMRHLVAVIEPLKPEIRILLSLSHPNILQYLCGFCNEAEECFLILELMSKDLSSYIKEYTSPGKRNLFSLPVIIDIMLQIARGMEYLHSKGIFHGDLNPKNVLLKSSSSLEGYFHVKVLGFGLSSMDDKNSCSSPSHDATSSIIPFIWYAPEVLAEQAKQGSAGTSHCKAKYKEKADVYSFAMICFELLTGKVPFEDGHLQGDKMAQNIMAGERPLFSFSSPKFLVSLTKKCWATDPASRPSFSSICRILRYIKKFLVINQENDKQPELSLPSTDFCDIETGFQKKFLAAADTGSFNIASVWDIPFQMFSYKIAEIGRTGRSPISSEPASGTDSFCRDENPLVVEENKLPLMSDTRSAYSDILGKWSGSSKGAALLAFKKNSGGGRSRSRDVRSLCSDIPQKRAVSVRNVPTLTNRKGLAPGTEKAQDRRASRLNSLPRTLSMRKSIENLPSMVNHEEKKIRRKTTGHVSDSEVLH</sequence>
<comment type="caution">
    <text evidence="3">The sequence shown here is derived from an EMBL/GenBank/DDBJ whole genome shotgun (WGS) entry which is preliminary data.</text>
</comment>
<feature type="region of interest" description="Disordered" evidence="1">
    <location>
        <begin position="674"/>
        <end position="736"/>
    </location>
</feature>
<evidence type="ECO:0000313" key="3">
    <source>
        <dbReference type="EMBL" id="KAK4796003.1"/>
    </source>
</evidence>
<dbReference type="FunFam" id="1.10.510.10:FF:000778">
    <property type="entry name" value="Kinase family protein"/>
    <property type="match status" value="1"/>
</dbReference>
<dbReference type="PANTHER" id="PTHR44329:SF260">
    <property type="entry name" value="PROTEIN KINASE DOMAIN-CONTAINING PROTEIN"/>
    <property type="match status" value="1"/>
</dbReference>
<feature type="domain" description="Protein kinase" evidence="2">
    <location>
        <begin position="236"/>
        <end position="517"/>
    </location>
</feature>
<dbReference type="Pfam" id="PF07714">
    <property type="entry name" value="PK_Tyr_Ser-Thr"/>
    <property type="match status" value="1"/>
</dbReference>
<keyword evidence="4" id="KW-1185">Reference proteome</keyword>
<dbReference type="PANTHER" id="PTHR44329">
    <property type="entry name" value="SERINE/THREONINE-PROTEIN KINASE TNNI3K-RELATED"/>
    <property type="match status" value="1"/>
</dbReference>
<dbReference type="EMBL" id="JAXQNO010000006">
    <property type="protein sequence ID" value="KAK4796003.1"/>
    <property type="molecule type" value="Genomic_DNA"/>
</dbReference>
<evidence type="ECO:0000256" key="1">
    <source>
        <dbReference type="SAM" id="MobiDB-lite"/>
    </source>
</evidence>
<dbReference type="AlphaFoldDB" id="A0AAN7LUH1"/>
<dbReference type="InterPro" id="IPR001245">
    <property type="entry name" value="Ser-Thr/Tyr_kinase_cat_dom"/>
</dbReference>
<dbReference type="PROSITE" id="PS50011">
    <property type="entry name" value="PROTEIN_KINASE_DOM"/>
    <property type="match status" value="1"/>
</dbReference>
<dbReference type="SUPFAM" id="SSF56112">
    <property type="entry name" value="Protein kinase-like (PK-like)"/>
    <property type="match status" value="1"/>
</dbReference>
<accession>A0AAN7LUH1</accession>
<protein>
    <recommendedName>
        <fullName evidence="2">Protein kinase domain-containing protein</fullName>
    </recommendedName>
</protein>
<dbReference type="Gene3D" id="1.10.510.10">
    <property type="entry name" value="Transferase(Phosphotransferase) domain 1"/>
    <property type="match status" value="1"/>
</dbReference>
<dbReference type="InterPro" id="IPR011009">
    <property type="entry name" value="Kinase-like_dom_sf"/>
</dbReference>
<dbReference type="InterPro" id="IPR010632">
    <property type="entry name" value="DUF1221"/>
</dbReference>
<reference evidence="3 4" key="1">
    <citation type="journal article" date="2023" name="Hortic Res">
        <title>Pangenome of water caltrop reveals structural variations and asymmetric subgenome divergence after allopolyploidization.</title>
        <authorList>
            <person name="Zhang X."/>
            <person name="Chen Y."/>
            <person name="Wang L."/>
            <person name="Yuan Y."/>
            <person name="Fang M."/>
            <person name="Shi L."/>
            <person name="Lu R."/>
            <person name="Comes H.P."/>
            <person name="Ma Y."/>
            <person name="Chen Y."/>
            <person name="Huang G."/>
            <person name="Zhou Y."/>
            <person name="Zheng Z."/>
            <person name="Qiu Y."/>
        </authorList>
    </citation>
    <scope>NUCLEOTIDE SEQUENCE [LARGE SCALE GENOMIC DNA]</scope>
    <source>
        <strain evidence="3">F231</strain>
    </source>
</reference>
<evidence type="ECO:0000259" key="2">
    <source>
        <dbReference type="PROSITE" id="PS50011"/>
    </source>
</evidence>
<name>A0AAN7LUH1_TRANT</name>
<dbReference type="GO" id="GO:0005524">
    <property type="term" value="F:ATP binding"/>
    <property type="evidence" value="ECO:0007669"/>
    <property type="project" value="InterPro"/>
</dbReference>